<dbReference type="OrthoDB" id="116240at2"/>
<sequence>MATAARRGPRALSTVSTADTVDQPKPTPRRISGEDAHASLLEAARQLFYYEGVRAVGVEAVVEKAGVNKMSLYRQFKSKDDLVLAYLERSDESFWGYFNASVAKHPDDARAQLLQFFIDVSERASRPGYRGCPFVNVAAEFPDMTHPARQFVQRNKALLLARLRDRAQAAGATDPDALADDLAFLIEGGYTASQTFGADAPRLIKSLPRTARVLLDAAIPARKPD</sequence>
<evidence type="ECO:0000256" key="4">
    <source>
        <dbReference type="PROSITE-ProRule" id="PRU00335"/>
    </source>
</evidence>
<dbReference type="GO" id="GO:0003677">
    <property type="term" value="F:DNA binding"/>
    <property type="evidence" value="ECO:0007669"/>
    <property type="project" value="UniProtKB-UniRule"/>
</dbReference>
<comment type="caution">
    <text evidence="7">The sequence shown here is derived from an EMBL/GenBank/DDBJ whole genome shotgun (WGS) entry which is preliminary data.</text>
</comment>
<dbReference type="Gene3D" id="1.10.357.10">
    <property type="entry name" value="Tetracycline Repressor, domain 2"/>
    <property type="match status" value="1"/>
</dbReference>
<evidence type="ECO:0000259" key="6">
    <source>
        <dbReference type="PROSITE" id="PS50977"/>
    </source>
</evidence>
<protein>
    <submittedName>
        <fullName evidence="7">TetR family transcriptional regulator</fullName>
    </submittedName>
</protein>
<organism evidence="7 8">
    <name type="scientific">Ralstonia pickettii</name>
    <name type="common">Burkholderia pickettii</name>
    <dbReference type="NCBI Taxonomy" id="329"/>
    <lineage>
        <taxon>Bacteria</taxon>
        <taxon>Pseudomonadati</taxon>
        <taxon>Pseudomonadota</taxon>
        <taxon>Betaproteobacteria</taxon>
        <taxon>Burkholderiales</taxon>
        <taxon>Burkholderiaceae</taxon>
        <taxon>Ralstonia</taxon>
    </lineage>
</organism>
<feature type="domain" description="HTH tetR-type" evidence="6">
    <location>
        <begin position="34"/>
        <end position="94"/>
    </location>
</feature>
<evidence type="ECO:0000256" key="1">
    <source>
        <dbReference type="ARBA" id="ARBA00023015"/>
    </source>
</evidence>
<dbReference type="SUPFAM" id="SSF48498">
    <property type="entry name" value="Tetracyclin repressor-like, C-terminal domain"/>
    <property type="match status" value="1"/>
</dbReference>
<dbReference type="AlphaFoldDB" id="A0A2N4TSU1"/>
<feature type="region of interest" description="Disordered" evidence="5">
    <location>
        <begin position="1"/>
        <end position="35"/>
    </location>
</feature>
<dbReference type="PRINTS" id="PR00455">
    <property type="entry name" value="HTHTETR"/>
</dbReference>
<accession>A0A2N4TSU1</accession>
<dbReference type="PANTHER" id="PTHR47506:SF1">
    <property type="entry name" value="HTH-TYPE TRANSCRIPTIONAL REGULATOR YJDC"/>
    <property type="match status" value="1"/>
</dbReference>
<evidence type="ECO:0000256" key="3">
    <source>
        <dbReference type="ARBA" id="ARBA00023163"/>
    </source>
</evidence>
<dbReference type="PROSITE" id="PS50977">
    <property type="entry name" value="HTH_TETR_2"/>
    <property type="match status" value="1"/>
</dbReference>
<gene>
    <name evidence="7" type="ORF">C0Q88_12205</name>
</gene>
<evidence type="ECO:0000256" key="5">
    <source>
        <dbReference type="SAM" id="MobiDB-lite"/>
    </source>
</evidence>
<keyword evidence="1" id="KW-0805">Transcription regulation</keyword>
<feature type="DNA-binding region" description="H-T-H motif" evidence="4">
    <location>
        <begin position="57"/>
        <end position="76"/>
    </location>
</feature>
<dbReference type="InterPro" id="IPR011075">
    <property type="entry name" value="TetR_C"/>
</dbReference>
<dbReference type="InterPro" id="IPR009057">
    <property type="entry name" value="Homeodomain-like_sf"/>
</dbReference>
<keyword evidence="3" id="KW-0804">Transcription</keyword>
<evidence type="ECO:0000256" key="2">
    <source>
        <dbReference type="ARBA" id="ARBA00023125"/>
    </source>
</evidence>
<dbReference type="RefSeq" id="WP_102065759.1">
    <property type="nucleotide sequence ID" value="NZ_PKQE01000002.1"/>
</dbReference>
<evidence type="ECO:0000313" key="7">
    <source>
        <dbReference type="EMBL" id="PLC42699.1"/>
    </source>
</evidence>
<dbReference type="Pfam" id="PF16925">
    <property type="entry name" value="TetR_C_13"/>
    <property type="match status" value="1"/>
</dbReference>
<dbReference type="EMBL" id="PKQE01000002">
    <property type="protein sequence ID" value="PLC42699.1"/>
    <property type="molecule type" value="Genomic_DNA"/>
</dbReference>
<dbReference type="InterPro" id="IPR001647">
    <property type="entry name" value="HTH_TetR"/>
</dbReference>
<proteinExistence type="predicted"/>
<keyword evidence="2 4" id="KW-0238">DNA-binding</keyword>
<dbReference type="Proteomes" id="UP000234456">
    <property type="component" value="Unassembled WGS sequence"/>
</dbReference>
<dbReference type="SUPFAM" id="SSF46689">
    <property type="entry name" value="Homeodomain-like"/>
    <property type="match status" value="1"/>
</dbReference>
<name>A0A2N4TSU1_RALPI</name>
<dbReference type="Pfam" id="PF00440">
    <property type="entry name" value="TetR_N"/>
    <property type="match status" value="1"/>
</dbReference>
<dbReference type="InterPro" id="IPR036271">
    <property type="entry name" value="Tet_transcr_reg_TetR-rel_C_sf"/>
</dbReference>
<evidence type="ECO:0000313" key="8">
    <source>
        <dbReference type="Proteomes" id="UP000234456"/>
    </source>
</evidence>
<dbReference type="PANTHER" id="PTHR47506">
    <property type="entry name" value="TRANSCRIPTIONAL REGULATORY PROTEIN"/>
    <property type="match status" value="1"/>
</dbReference>
<reference evidence="7 8" key="1">
    <citation type="submission" date="2017-12" db="EMBL/GenBank/DDBJ databases">
        <title>Draft genome sequence of Ralstonia pickettii 52.</title>
        <authorList>
            <person name="Zheng B."/>
        </authorList>
    </citation>
    <scope>NUCLEOTIDE SEQUENCE [LARGE SCALE GENOMIC DNA]</scope>
    <source>
        <strain evidence="7 8">52</strain>
    </source>
</reference>